<accession>A0ABS2ITK5</accession>
<keyword evidence="2" id="KW-0812">Transmembrane</keyword>
<feature type="region of interest" description="Disordered" evidence="1">
    <location>
        <begin position="82"/>
        <end position="115"/>
    </location>
</feature>
<evidence type="ECO:0000313" key="4">
    <source>
        <dbReference type="Proteomes" id="UP001518872"/>
    </source>
</evidence>
<keyword evidence="4" id="KW-1185">Reference proteome</keyword>
<organism evidence="3 4">
    <name type="scientific">Micromonospora humida</name>
    <dbReference type="NCBI Taxonomy" id="2809018"/>
    <lineage>
        <taxon>Bacteria</taxon>
        <taxon>Bacillati</taxon>
        <taxon>Actinomycetota</taxon>
        <taxon>Actinomycetes</taxon>
        <taxon>Micromonosporales</taxon>
        <taxon>Micromonosporaceae</taxon>
        <taxon>Micromonospora</taxon>
    </lineage>
</organism>
<sequence>MNSETIHAFGVLLLLLAGIIFLSFVAWLTFCYAIARLPNGEVLVRQAPKVIEAFDIRSWGDVLLPWRIITRGLHGIAVSAARDPGGVSGEPQSQQTKVATGPAEQGPSPPPPTGP</sequence>
<name>A0ABS2ITK5_9ACTN</name>
<proteinExistence type="predicted"/>
<keyword evidence="2" id="KW-0472">Membrane</keyword>
<gene>
    <name evidence="3" type="ORF">JQX11_15150</name>
</gene>
<feature type="transmembrane region" description="Helical" evidence="2">
    <location>
        <begin position="6"/>
        <end position="35"/>
    </location>
</feature>
<dbReference type="RefSeq" id="WP_204925589.1">
    <property type="nucleotide sequence ID" value="NZ_JAFEUC010000006.1"/>
</dbReference>
<dbReference type="Proteomes" id="UP001518872">
    <property type="component" value="Unassembled WGS sequence"/>
</dbReference>
<dbReference type="EMBL" id="JAFEUC010000006">
    <property type="protein sequence ID" value="MBM7077662.1"/>
    <property type="molecule type" value="Genomic_DNA"/>
</dbReference>
<evidence type="ECO:0000256" key="2">
    <source>
        <dbReference type="SAM" id="Phobius"/>
    </source>
</evidence>
<keyword evidence="2" id="KW-1133">Transmembrane helix</keyword>
<evidence type="ECO:0008006" key="5">
    <source>
        <dbReference type="Google" id="ProtNLM"/>
    </source>
</evidence>
<reference evidence="3 4" key="1">
    <citation type="submission" date="2021-02" db="EMBL/GenBank/DDBJ databases">
        <authorList>
            <person name="Ra J.-S."/>
        </authorList>
    </citation>
    <scope>NUCLEOTIDE SEQUENCE [LARGE SCALE GENOMIC DNA]</scope>
    <source>
        <strain evidence="3 4">MMS20-R1-14</strain>
    </source>
</reference>
<comment type="caution">
    <text evidence="3">The sequence shown here is derived from an EMBL/GenBank/DDBJ whole genome shotgun (WGS) entry which is preliminary data.</text>
</comment>
<evidence type="ECO:0000256" key="1">
    <source>
        <dbReference type="SAM" id="MobiDB-lite"/>
    </source>
</evidence>
<protein>
    <recommendedName>
        <fullName evidence="5">PH domain-containing protein</fullName>
    </recommendedName>
</protein>
<evidence type="ECO:0000313" key="3">
    <source>
        <dbReference type="EMBL" id="MBM7077662.1"/>
    </source>
</evidence>